<comment type="subcellular location">
    <subcellularLocation>
        <location evidence="1">Membrane</location>
        <topology evidence="1">Multi-pass membrane protein</topology>
    </subcellularLocation>
</comment>
<keyword evidence="2" id="KW-1003">Cell membrane</keyword>
<reference evidence="8" key="1">
    <citation type="submission" date="2017-06" db="EMBL/GenBank/DDBJ databases">
        <authorList>
            <person name="Varghese N."/>
            <person name="Submissions S."/>
        </authorList>
    </citation>
    <scope>NUCLEOTIDE SEQUENCE [LARGE SCALE GENOMIC DNA]</scope>
    <source>
        <strain evidence="8">DSM 137</strain>
    </source>
</reference>
<dbReference type="CDD" id="cd13963">
    <property type="entry name" value="PT_UbiA_2"/>
    <property type="match status" value="1"/>
</dbReference>
<dbReference type="InterPro" id="IPR023214">
    <property type="entry name" value="HAD_sf"/>
</dbReference>
<feature type="transmembrane region" description="Helical" evidence="6">
    <location>
        <begin position="225"/>
        <end position="248"/>
    </location>
</feature>
<keyword evidence="5 6" id="KW-0472">Membrane</keyword>
<dbReference type="Gene3D" id="3.40.50.1000">
    <property type="entry name" value="HAD superfamily/HAD-like"/>
    <property type="match status" value="1"/>
</dbReference>
<evidence type="ECO:0000313" key="8">
    <source>
        <dbReference type="Proteomes" id="UP000198418"/>
    </source>
</evidence>
<dbReference type="Pfam" id="PF01040">
    <property type="entry name" value="UbiA"/>
    <property type="match status" value="1"/>
</dbReference>
<evidence type="ECO:0000256" key="4">
    <source>
        <dbReference type="ARBA" id="ARBA00022989"/>
    </source>
</evidence>
<keyword evidence="4 6" id="KW-1133">Transmembrane helix</keyword>
<evidence type="ECO:0000256" key="3">
    <source>
        <dbReference type="ARBA" id="ARBA00022692"/>
    </source>
</evidence>
<feature type="transmembrane region" description="Helical" evidence="6">
    <location>
        <begin position="268"/>
        <end position="292"/>
    </location>
</feature>
<keyword evidence="7" id="KW-0808">Transferase</keyword>
<proteinExistence type="predicted"/>
<dbReference type="GO" id="GO:0016765">
    <property type="term" value="F:transferase activity, transferring alkyl or aryl (other than methyl) groups"/>
    <property type="evidence" value="ECO:0007669"/>
    <property type="project" value="InterPro"/>
</dbReference>
<feature type="transmembrane region" description="Helical" evidence="6">
    <location>
        <begin position="458"/>
        <end position="482"/>
    </location>
</feature>
<dbReference type="Proteomes" id="UP000198418">
    <property type="component" value="Unassembled WGS sequence"/>
</dbReference>
<dbReference type="PANTHER" id="PTHR11048">
    <property type="entry name" value="PRENYLTRANSFERASES"/>
    <property type="match status" value="1"/>
</dbReference>
<gene>
    <name evidence="7" type="ORF">SAMN06265338_1195</name>
</gene>
<feature type="transmembrane region" description="Helical" evidence="6">
    <location>
        <begin position="351"/>
        <end position="370"/>
    </location>
</feature>
<dbReference type="InterPro" id="IPR036412">
    <property type="entry name" value="HAD-like_sf"/>
</dbReference>
<keyword evidence="8" id="KW-1185">Reference proteome</keyword>
<organism evidence="7 8">
    <name type="scientific">Rhodoblastus acidophilus</name>
    <name type="common">Rhodopseudomonas acidophila</name>
    <dbReference type="NCBI Taxonomy" id="1074"/>
    <lineage>
        <taxon>Bacteria</taxon>
        <taxon>Pseudomonadati</taxon>
        <taxon>Pseudomonadota</taxon>
        <taxon>Alphaproteobacteria</taxon>
        <taxon>Hyphomicrobiales</taxon>
        <taxon>Rhodoblastaceae</taxon>
        <taxon>Rhodoblastus</taxon>
    </lineage>
</organism>
<dbReference type="Pfam" id="PF12710">
    <property type="entry name" value="HAD"/>
    <property type="match status" value="1"/>
</dbReference>
<dbReference type="RefSeq" id="WP_088522356.1">
    <property type="nucleotide sequence ID" value="NZ_FYDG01000019.1"/>
</dbReference>
<dbReference type="OrthoDB" id="9803632at2"/>
<keyword evidence="3 6" id="KW-0812">Transmembrane</keyword>
<evidence type="ECO:0000256" key="2">
    <source>
        <dbReference type="ARBA" id="ARBA00022475"/>
    </source>
</evidence>
<dbReference type="SUPFAM" id="SSF56784">
    <property type="entry name" value="HAD-like"/>
    <property type="match status" value="1"/>
</dbReference>
<feature type="transmembrane region" description="Helical" evidence="6">
    <location>
        <begin position="428"/>
        <end position="446"/>
    </location>
</feature>
<accession>A0A212S9U4</accession>
<dbReference type="NCBIfam" id="NF006088">
    <property type="entry name" value="PRK08238.1"/>
    <property type="match status" value="1"/>
</dbReference>
<feature type="transmembrane region" description="Helical" evidence="6">
    <location>
        <begin position="298"/>
        <end position="317"/>
    </location>
</feature>
<evidence type="ECO:0000256" key="6">
    <source>
        <dbReference type="SAM" id="Phobius"/>
    </source>
</evidence>
<dbReference type="GO" id="GO:0009247">
    <property type="term" value="P:glycolipid biosynthetic process"/>
    <property type="evidence" value="ECO:0007669"/>
    <property type="project" value="TreeGrafter"/>
</dbReference>
<feature type="transmembrane region" description="Helical" evidence="6">
    <location>
        <begin position="391"/>
        <end position="416"/>
    </location>
</feature>
<feature type="transmembrane region" description="Helical" evidence="6">
    <location>
        <begin position="324"/>
        <end position="345"/>
    </location>
</feature>
<protein>
    <submittedName>
        <fullName evidence="7">4-hydroxybenzoate polyprenyltransferase</fullName>
    </submittedName>
</protein>
<dbReference type="AlphaFoldDB" id="A0A212S9U4"/>
<evidence type="ECO:0000256" key="1">
    <source>
        <dbReference type="ARBA" id="ARBA00004141"/>
    </source>
</evidence>
<evidence type="ECO:0000313" key="7">
    <source>
        <dbReference type="EMBL" id="SNB82227.1"/>
    </source>
</evidence>
<sequence>MKIATEAAVPAPACAPLVVDLDGTLITSDLLVESAFAHLGQNPLRAGGLLAALFRGKAALKARIAVETGIDAAHLPYDPAVIELIEKARATGRPVYLASASNARYVGAVAEHLGLFQGWFASTASENLSSAAKAERLVQAFGEGGFDYVGNDSADLKVWAKARRRIAVHPSRAVERKLLGLDPAAVVLRRDASHLRNWVKLLRVHQWAKNALVFVPMVTAQRWDLVSFGHALAAFVAFSLAASGIYLINDLVDLDADRKHLSKKRRPLASGAIPVLDAMIVAPILVTLAVLGSLALNPWFTAVLLGYISLTTAYTFVLKRKMMIDVVALAMLYTLRVIGGGAAIAVPISEWLLAFSMFIFVALALVKRYTELAGRLDADLPDPPNRNYRKIDLDIVAALAAASGFNALTVFTLYISSNAVLNLYPHPQALWLICPILMYWIGRILMLAHRRMLNDDPIVFALTDRNSLAAFGFIGLILIVAAKSF</sequence>
<name>A0A212S9U4_RHOAC</name>
<dbReference type="PANTHER" id="PTHR11048:SF5">
    <property type="entry name" value="DECAPRENYL-PHOSPHATE PHOSPHORIBOSYLTRANSFERASE"/>
    <property type="match status" value="1"/>
</dbReference>
<dbReference type="InterPro" id="IPR044878">
    <property type="entry name" value="UbiA_sf"/>
</dbReference>
<dbReference type="GO" id="GO:0005886">
    <property type="term" value="C:plasma membrane"/>
    <property type="evidence" value="ECO:0007669"/>
    <property type="project" value="TreeGrafter"/>
</dbReference>
<dbReference type="InterPro" id="IPR039653">
    <property type="entry name" value="Prenyltransferase"/>
</dbReference>
<dbReference type="Gene3D" id="1.10.357.140">
    <property type="entry name" value="UbiA prenyltransferase"/>
    <property type="match status" value="1"/>
</dbReference>
<dbReference type="EMBL" id="FYDG01000019">
    <property type="protein sequence ID" value="SNB82227.1"/>
    <property type="molecule type" value="Genomic_DNA"/>
</dbReference>
<evidence type="ECO:0000256" key="5">
    <source>
        <dbReference type="ARBA" id="ARBA00023136"/>
    </source>
</evidence>
<dbReference type="InterPro" id="IPR000537">
    <property type="entry name" value="UbiA_prenyltransferase"/>
</dbReference>